<evidence type="ECO:0000256" key="8">
    <source>
        <dbReference type="ARBA" id="ARBA00048090"/>
    </source>
</evidence>
<gene>
    <name evidence="10" type="ORF">F751_0782</name>
</gene>
<comment type="pathway">
    <text evidence="1 9">Carbohydrate acid metabolism; D-gluconate degradation.</text>
</comment>
<evidence type="ECO:0000313" key="10">
    <source>
        <dbReference type="EMBL" id="KFM28508.1"/>
    </source>
</evidence>
<evidence type="ECO:0000256" key="4">
    <source>
        <dbReference type="ARBA" id="ARBA00022679"/>
    </source>
</evidence>
<comment type="catalytic activity">
    <reaction evidence="8 9">
        <text>D-gluconate + ATP = 6-phospho-D-gluconate + ADP + H(+)</text>
        <dbReference type="Rhea" id="RHEA:19433"/>
        <dbReference type="ChEBI" id="CHEBI:15378"/>
        <dbReference type="ChEBI" id="CHEBI:18391"/>
        <dbReference type="ChEBI" id="CHEBI:30616"/>
        <dbReference type="ChEBI" id="CHEBI:58759"/>
        <dbReference type="ChEBI" id="CHEBI:456216"/>
        <dbReference type="EC" id="2.7.1.12"/>
    </reaction>
</comment>
<dbReference type="SUPFAM" id="SSF52540">
    <property type="entry name" value="P-loop containing nucleoside triphosphate hydrolases"/>
    <property type="match status" value="1"/>
</dbReference>
<keyword evidence="4 9" id="KW-0808">Transferase</keyword>
<evidence type="ECO:0000313" key="11">
    <source>
        <dbReference type="Proteomes" id="UP000028924"/>
    </source>
</evidence>
<comment type="similarity">
    <text evidence="2 9">Belongs to the gluconokinase GntK/GntV family.</text>
</comment>
<dbReference type="PANTHER" id="PTHR43442">
    <property type="entry name" value="GLUCONOKINASE-RELATED"/>
    <property type="match status" value="1"/>
</dbReference>
<organism evidence="10 11">
    <name type="scientific">Auxenochlorella protothecoides</name>
    <name type="common">Green microalga</name>
    <name type="synonym">Chlorella protothecoides</name>
    <dbReference type="NCBI Taxonomy" id="3075"/>
    <lineage>
        <taxon>Eukaryota</taxon>
        <taxon>Viridiplantae</taxon>
        <taxon>Chlorophyta</taxon>
        <taxon>core chlorophytes</taxon>
        <taxon>Trebouxiophyceae</taxon>
        <taxon>Chlorellales</taxon>
        <taxon>Chlorellaceae</taxon>
        <taxon>Auxenochlorella</taxon>
    </lineage>
</organism>
<evidence type="ECO:0000256" key="5">
    <source>
        <dbReference type="ARBA" id="ARBA00022741"/>
    </source>
</evidence>
<dbReference type="RefSeq" id="XP_011401528.1">
    <property type="nucleotide sequence ID" value="XM_011403226.1"/>
</dbReference>
<dbReference type="InterPro" id="IPR027417">
    <property type="entry name" value="P-loop_NTPase"/>
</dbReference>
<dbReference type="AlphaFoldDB" id="A0A087SS04"/>
<proteinExistence type="inferred from homology"/>
<dbReference type="NCBIfam" id="TIGR01313">
    <property type="entry name" value="therm_gnt_kin"/>
    <property type="match status" value="1"/>
</dbReference>
<evidence type="ECO:0000256" key="1">
    <source>
        <dbReference type="ARBA" id="ARBA00004875"/>
    </source>
</evidence>
<name>A0A087SS04_AUXPR</name>
<dbReference type="GO" id="GO:0005524">
    <property type="term" value="F:ATP binding"/>
    <property type="evidence" value="ECO:0007669"/>
    <property type="project" value="UniProtKB-KW"/>
</dbReference>
<dbReference type="GO" id="GO:0005975">
    <property type="term" value="P:carbohydrate metabolic process"/>
    <property type="evidence" value="ECO:0007669"/>
    <property type="project" value="InterPro"/>
</dbReference>
<dbReference type="GeneID" id="23612173"/>
<keyword evidence="7 9" id="KW-0067">ATP-binding</keyword>
<accession>A0A087SS04</accession>
<keyword evidence="5 9" id="KW-0547">Nucleotide-binding</keyword>
<evidence type="ECO:0000256" key="2">
    <source>
        <dbReference type="ARBA" id="ARBA00008420"/>
    </source>
</evidence>
<dbReference type="CDD" id="cd02021">
    <property type="entry name" value="GntK"/>
    <property type="match status" value="1"/>
</dbReference>
<dbReference type="EC" id="2.7.1.12" evidence="3 9"/>
<dbReference type="Gene3D" id="3.40.50.300">
    <property type="entry name" value="P-loop containing nucleotide triphosphate hydrolases"/>
    <property type="match status" value="2"/>
</dbReference>
<dbReference type="GO" id="GO:0046316">
    <property type="term" value="F:gluconokinase activity"/>
    <property type="evidence" value="ECO:0007669"/>
    <property type="project" value="UniProtKB-EC"/>
</dbReference>
<evidence type="ECO:0000256" key="9">
    <source>
        <dbReference type="RuleBase" id="RU363066"/>
    </source>
</evidence>
<dbReference type="OrthoDB" id="275177at2759"/>
<evidence type="ECO:0000256" key="7">
    <source>
        <dbReference type="ARBA" id="ARBA00022840"/>
    </source>
</evidence>
<dbReference type="STRING" id="3075.A0A087SS04"/>
<dbReference type="EMBL" id="KL662172">
    <property type="protein sequence ID" value="KFM28508.1"/>
    <property type="molecule type" value="Genomic_DNA"/>
</dbReference>
<reference evidence="10 11" key="1">
    <citation type="journal article" date="2014" name="BMC Genomics">
        <title>Oil accumulation mechanisms of the oleaginous microalga Chlorella protothecoides revealed through its genome, transcriptomes, and proteomes.</title>
        <authorList>
            <person name="Gao C."/>
            <person name="Wang Y."/>
            <person name="Shen Y."/>
            <person name="Yan D."/>
            <person name="He X."/>
            <person name="Dai J."/>
            <person name="Wu Q."/>
        </authorList>
    </citation>
    <scope>NUCLEOTIDE SEQUENCE [LARGE SCALE GENOMIC DNA]</scope>
    <source>
        <strain evidence="10 11">0710</strain>
    </source>
</reference>
<keyword evidence="11" id="KW-1185">Reference proteome</keyword>
<dbReference type="eggNOG" id="KOG3354">
    <property type="taxonomic scope" value="Eukaryota"/>
</dbReference>
<dbReference type="PANTHER" id="PTHR43442:SF3">
    <property type="entry name" value="GLUCONOKINASE-RELATED"/>
    <property type="match status" value="1"/>
</dbReference>
<dbReference type="Proteomes" id="UP000028924">
    <property type="component" value="Unassembled WGS sequence"/>
</dbReference>
<dbReference type="KEGG" id="apro:F751_0782"/>
<sequence length="227" mass="24805">MLSERLRCTFLEGDDFHPPANIATMSAGVPLTDEDRWPWLESLASCARRHLSSTLGSMLSERLRCTFLEGDDFHPPANIATMSAGVPLTDEDRWPWLESLASCARRHLSSGERVVVACSALTPEYRQYIARALGEAAAPLLFVLLDPGAATLEAQVARRAQQGSHFMPPSLLATQLATLQYAESEWYLHIGGDPYPQLEAIAEAIVARLEADGLILESGIDETLGSE</sequence>
<evidence type="ECO:0000256" key="6">
    <source>
        <dbReference type="ARBA" id="ARBA00022777"/>
    </source>
</evidence>
<evidence type="ECO:0000256" key="3">
    <source>
        <dbReference type="ARBA" id="ARBA00012054"/>
    </source>
</evidence>
<keyword evidence="6 9" id="KW-0418">Kinase</keyword>
<dbReference type="InterPro" id="IPR006001">
    <property type="entry name" value="Therm_gnt_kin"/>
</dbReference>
<dbReference type="UniPathway" id="UPA00792"/>
<dbReference type="GO" id="GO:0005737">
    <property type="term" value="C:cytoplasm"/>
    <property type="evidence" value="ECO:0007669"/>
    <property type="project" value="TreeGrafter"/>
</dbReference>
<protein>
    <recommendedName>
        <fullName evidence="3 9">Gluconokinase</fullName>
        <ecNumber evidence="3 9">2.7.1.12</ecNumber>
    </recommendedName>
</protein>